<keyword evidence="1" id="KW-0732">Signal</keyword>
<dbReference type="RefSeq" id="WP_126535336.1">
    <property type="nucleotide sequence ID" value="NZ_BSPM01000008.1"/>
</dbReference>
<keyword evidence="4" id="KW-1185">Reference proteome</keyword>
<feature type="chain" id="PRO_5020923567" evidence="1">
    <location>
        <begin position="23"/>
        <end position="192"/>
    </location>
</feature>
<protein>
    <submittedName>
        <fullName evidence="3">PQQ-dependent catabolism-associated CXXCW motif protein</fullName>
    </submittedName>
</protein>
<dbReference type="AlphaFoldDB" id="A0A4R6RM02"/>
<sequence>MRRWCSGAVAALIAAAVVTAGADGVRAAADVPQPDGFRAEPYRAPVPDGLDGARVLDTPAVAALWKAGGAVFVDVLPKPPRPKLPPGTVFRLPPREDIPGSVWLPDVGYAELSADMARYFTDNLAAATKGDHARTLVFYCLADCWMSWNAAKRALSLGYTDVVWYPEGTDGWGFEGLPVEAREPVPRPGLDE</sequence>
<dbReference type="Pfam" id="PF00581">
    <property type="entry name" value="Rhodanese"/>
    <property type="match status" value="1"/>
</dbReference>
<evidence type="ECO:0000259" key="2">
    <source>
        <dbReference type="PROSITE" id="PS50206"/>
    </source>
</evidence>
<dbReference type="OrthoDB" id="176845at2"/>
<feature type="domain" description="Rhodanese" evidence="2">
    <location>
        <begin position="98"/>
        <end position="181"/>
    </location>
</feature>
<dbReference type="InterPro" id="IPR036873">
    <property type="entry name" value="Rhodanese-like_dom_sf"/>
</dbReference>
<name>A0A4R6RM02_9HYPH</name>
<dbReference type="CDD" id="cd00158">
    <property type="entry name" value="RHOD"/>
    <property type="match status" value="1"/>
</dbReference>
<comment type="caution">
    <text evidence="3">The sequence shown here is derived from an EMBL/GenBank/DDBJ whole genome shotgun (WGS) entry which is preliminary data.</text>
</comment>
<dbReference type="InterPro" id="IPR022376">
    <property type="entry name" value="PQQ_CXXCW"/>
</dbReference>
<organism evidence="3 4">
    <name type="scientific">Oharaeibacter diazotrophicus</name>
    <dbReference type="NCBI Taxonomy" id="1920512"/>
    <lineage>
        <taxon>Bacteria</taxon>
        <taxon>Pseudomonadati</taxon>
        <taxon>Pseudomonadota</taxon>
        <taxon>Alphaproteobacteria</taxon>
        <taxon>Hyphomicrobiales</taxon>
        <taxon>Pleomorphomonadaceae</taxon>
        <taxon>Oharaeibacter</taxon>
    </lineage>
</organism>
<evidence type="ECO:0000313" key="3">
    <source>
        <dbReference type="EMBL" id="TDP87552.1"/>
    </source>
</evidence>
<dbReference type="Gene3D" id="3.40.250.10">
    <property type="entry name" value="Rhodanese-like domain"/>
    <property type="match status" value="1"/>
</dbReference>
<accession>A0A4R6RM02</accession>
<dbReference type="Proteomes" id="UP000294547">
    <property type="component" value="Unassembled WGS sequence"/>
</dbReference>
<dbReference type="InterPro" id="IPR001763">
    <property type="entry name" value="Rhodanese-like_dom"/>
</dbReference>
<reference evidence="3 4" key="1">
    <citation type="submission" date="2019-03" db="EMBL/GenBank/DDBJ databases">
        <title>Genomic Encyclopedia of Type Strains, Phase IV (KMG-IV): sequencing the most valuable type-strain genomes for metagenomic binning, comparative biology and taxonomic classification.</title>
        <authorList>
            <person name="Goeker M."/>
        </authorList>
    </citation>
    <scope>NUCLEOTIDE SEQUENCE [LARGE SCALE GENOMIC DNA]</scope>
    <source>
        <strain evidence="3 4">DSM 102969</strain>
    </source>
</reference>
<dbReference type="EMBL" id="SNXY01000006">
    <property type="protein sequence ID" value="TDP87552.1"/>
    <property type="molecule type" value="Genomic_DNA"/>
</dbReference>
<dbReference type="PROSITE" id="PS50206">
    <property type="entry name" value="RHODANESE_3"/>
    <property type="match status" value="1"/>
</dbReference>
<evidence type="ECO:0000256" key="1">
    <source>
        <dbReference type="SAM" id="SignalP"/>
    </source>
</evidence>
<proteinExistence type="predicted"/>
<dbReference type="SUPFAM" id="SSF52821">
    <property type="entry name" value="Rhodanese/Cell cycle control phosphatase"/>
    <property type="match status" value="1"/>
</dbReference>
<dbReference type="NCBIfam" id="TIGR03865">
    <property type="entry name" value="PQQ_CXXCW"/>
    <property type="match status" value="1"/>
</dbReference>
<gene>
    <name evidence="3" type="ORF">EDD54_1450</name>
</gene>
<feature type="signal peptide" evidence="1">
    <location>
        <begin position="1"/>
        <end position="22"/>
    </location>
</feature>
<evidence type="ECO:0000313" key="4">
    <source>
        <dbReference type="Proteomes" id="UP000294547"/>
    </source>
</evidence>